<evidence type="ECO:0000313" key="2">
    <source>
        <dbReference type="EMBL" id="AVF35222.1"/>
    </source>
</evidence>
<dbReference type="PROSITE" id="PS51819">
    <property type="entry name" value="VOC"/>
    <property type="match status" value="1"/>
</dbReference>
<feature type="domain" description="VOC" evidence="1">
    <location>
        <begin position="6"/>
        <end position="128"/>
    </location>
</feature>
<dbReference type="EMBL" id="CP019062">
    <property type="protein sequence ID" value="AVF35222.1"/>
    <property type="molecule type" value="Genomic_DNA"/>
</dbReference>
<proteinExistence type="predicted"/>
<dbReference type="InterPro" id="IPR037523">
    <property type="entry name" value="VOC_core"/>
</dbReference>
<accession>A0A2L1UQM1</accession>
<name>A0A2L1UQM1_9GAMM</name>
<dbReference type="Proteomes" id="UP000239197">
    <property type="component" value="Chromosome"/>
</dbReference>
<dbReference type="KEGG" id="rox:BV494_09855"/>
<protein>
    <submittedName>
        <fullName evidence="2">Glyoxalase</fullName>
    </submittedName>
</protein>
<dbReference type="InterPro" id="IPR029068">
    <property type="entry name" value="Glyas_Bleomycin-R_OHBP_Dase"/>
</dbReference>
<dbReference type="SUPFAM" id="SSF54593">
    <property type="entry name" value="Glyoxalase/Bleomycin resistance protein/Dihydroxybiphenyl dioxygenase"/>
    <property type="match status" value="1"/>
</dbReference>
<dbReference type="Pfam" id="PF22659">
    <property type="entry name" value="YycE-like_C"/>
    <property type="match status" value="1"/>
</dbReference>
<organism evidence="2 3">
    <name type="scientific">Rahnella sikkimica</name>
    <dbReference type="NCBI Taxonomy" id="1805933"/>
    <lineage>
        <taxon>Bacteria</taxon>
        <taxon>Pseudomonadati</taxon>
        <taxon>Pseudomonadota</taxon>
        <taxon>Gammaproteobacteria</taxon>
        <taxon>Enterobacterales</taxon>
        <taxon>Yersiniaceae</taxon>
        <taxon>Rahnella</taxon>
    </lineage>
</organism>
<dbReference type="OrthoDB" id="8018325at2"/>
<dbReference type="Pfam" id="PF22658">
    <property type="entry name" value="YycE-like_N"/>
    <property type="match status" value="1"/>
</dbReference>
<dbReference type="RefSeq" id="WP_104922722.1">
    <property type="nucleotide sequence ID" value="NZ_CP019062.1"/>
</dbReference>
<dbReference type="CDD" id="cd06587">
    <property type="entry name" value="VOC"/>
    <property type="match status" value="1"/>
</dbReference>
<evidence type="ECO:0000259" key="1">
    <source>
        <dbReference type="PROSITE" id="PS51819"/>
    </source>
</evidence>
<gene>
    <name evidence="2" type="ORF">BV494_09855</name>
</gene>
<dbReference type="InterPro" id="IPR058997">
    <property type="entry name" value="YycE-like_C"/>
</dbReference>
<sequence>MVSRNAVLRVARPTDNLERIAEMYTEGLGFEVIGGFSDHQNFDGVLVGHPHHHYHLEFTHHHGTTVGRAPTQDNLLVFYIPEVTEWHAQCDAMLAAGFIAVSSYNPYWDENGQTFEDLDGYRVVLASRDWAV</sequence>
<reference evidence="3" key="1">
    <citation type="submission" date="2017-01" db="EMBL/GenBank/DDBJ databases">
        <title>Genome sequence of Rouxiella sp. ERMR1:05.</title>
        <authorList>
            <person name="Kumar R."/>
            <person name="Singh D."/>
            <person name="Kumar S."/>
        </authorList>
    </citation>
    <scope>NUCLEOTIDE SEQUENCE [LARGE SCALE GENOMIC DNA]</scope>
    <source>
        <strain evidence="3">ERMR1:05</strain>
    </source>
</reference>
<evidence type="ECO:0000313" key="3">
    <source>
        <dbReference type="Proteomes" id="UP000239197"/>
    </source>
</evidence>
<dbReference type="AlphaFoldDB" id="A0A2L1UQM1"/>
<dbReference type="InterPro" id="IPR058998">
    <property type="entry name" value="YycE-like_N"/>
</dbReference>
<dbReference type="Gene3D" id="3.10.180.10">
    <property type="entry name" value="2,3-Dihydroxybiphenyl 1,2-Dioxygenase, domain 1"/>
    <property type="match status" value="1"/>
</dbReference>
<keyword evidence="3" id="KW-1185">Reference proteome</keyword>